<feature type="chain" id="PRO_5013001705" evidence="2">
    <location>
        <begin position="27"/>
        <end position="558"/>
    </location>
</feature>
<evidence type="ECO:0000313" key="3">
    <source>
        <dbReference type="EMBL" id="SKB07776.1"/>
    </source>
</evidence>
<protein>
    <submittedName>
        <fullName evidence="3">Pimeloyl-ACP methyl ester carboxylesterase</fullName>
    </submittedName>
</protein>
<evidence type="ECO:0000256" key="1">
    <source>
        <dbReference type="SAM" id="MobiDB-lite"/>
    </source>
</evidence>
<keyword evidence="4" id="KW-1185">Reference proteome</keyword>
<sequence length="558" mass="62862">MNLSRFHLWISLIACSLALSSCLAPARISKPLSVRVKYLREEPDQTTLHKLLETAITSEDAEKSAEALGRFVEQWKKEKRPAKDTVPATKNGPSYEVTFTGTVEGQDPLEYYDEIYSATDFKIDRIEHHQRRGLGAPLIALRDNKHRAAIETYYPPEVITTPITAFARPGPNQLDGTQSVTIQFISSLHQDSVMWKGQKVPLAADFSAPWATALSRTQGLRQTAFWDVLRPKPKREPQLYLMEPYDPRKEPLIMIHGLLSTPLAWAKITNELWADPEIRRRYQIWHYLYNTSAPALYSTRILRTQLHDLRRQLDPEGDDPAMQRTTLLTHSMGGLIGKSLAVDPQDAFWKAAFKVPPESLDLSSEDRQTLREAFLWQPDRTIRRIIYIAVPHRGSAFADNIIGKIGSALAAPPVTFRSFYERISTRNPGVFTPEYERLGQGKLDSISSLSPHQPTLRILADLKLPPHIHTHSIIGNRGWTGPLEKSSDNIVPYTSSHIDTAESELIVPTGHGAFHHPAAMAEIIRVLKLPSTGKPRPTQKIVDSPRYMREPLRTSGGA</sequence>
<reference evidence="4" key="1">
    <citation type="submission" date="2017-02" db="EMBL/GenBank/DDBJ databases">
        <authorList>
            <person name="Varghese N."/>
            <person name="Submissions S."/>
        </authorList>
    </citation>
    <scope>NUCLEOTIDE SEQUENCE [LARGE SCALE GENOMIC DNA]</scope>
    <source>
        <strain evidence="4">ATCC 700200</strain>
    </source>
</reference>
<dbReference type="EMBL" id="FUYE01000024">
    <property type="protein sequence ID" value="SKB07776.1"/>
    <property type="molecule type" value="Genomic_DNA"/>
</dbReference>
<feature type="region of interest" description="Disordered" evidence="1">
    <location>
        <begin position="532"/>
        <end position="558"/>
    </location>
</feature>
<dbReference type="SUPFAM" id="SSF53474">
    <property type="entry name" value="alpha/beta-Hydrolases"/>
    <property type="match status" value="1"/>
</dbReference>
<dbReference type="Proteomes" id="UP000190774">
    <property type="component" value="Unassembled WGS sequence"/>
</dbReference>
<dbReference type="InterPro" id="IPR029058">
    <property type="entry name" value="AB_hydrolase_fold"/>
</dbReference>
<name>A0A1T4Z1E5_9BACT</name>
<dbReference type="PROSITE" id="PS51257">
    <property type="entry name" value="PROKAR_LIPOPROTEIN"/>
    <property type="match status" value="1"/>
</dbReference>
<gene>
    <name evidence="3" type="ORF">SAMN02745166_04790</name>
</gene>
<accession>A0A1T4Z1E5</accession>
<dbReference type="AlphaFoldDB" id="A0A1T4Z1E5"/>
<dbReference type="Gene3D" id="3.40.50.1820">
    <property type="entry name" value="alpha/beta hydrolase"/>
    <property type="match status" value="1"/>
</dbReference>
<dbReference type="RefSeq" id="WP_078815903.1">
    <property type="nucleotide sequence ID" value="NZ_FUYE01000024.1"/>
</dbReference>
<feature type="signal peptide" evidence="2">
    <location>
        <begin position="1"/>
        <end position="26"/>
    </location>
</feature>
<organism evidence="3 4">
    <name type="scientific">Prosthecobacter debontii</name>
    <dbReference type="NCBI Taxonomy" id="48467"/>
    <lineage>
        <taxon>Bacteria</taxon>
        <taxon>Pseudomonadati</taxon>
        <taxon>Verrucomicrobiota</taxon>
        <taxon>Verrucomicrobiia</taxon>
        <taxon>Verrucomicrobiales</taxon>
        <taxon>Verrucomicrobiaceae</taxon>
        <taxon>Prosthecobacter</taxon>
    </lineage>
</organism>
<dbReference type="STRING" id="48467.SAMN02745166_04790"/>
<evidence type="ECO:0000256" key="2">
    <source>
        <dbReference type="SAM" id="SignalP"/>
    </source>
</evidence>
<keyword evidence="2" id="KW-0732">Signal</keyword>
<evidence type="ECO:0000313" key="4">
    <source>
        <dbReference type="Proteomes" id="UP000190774"/>
    </source>
</evidence>
<dbReference type="OrthoDB" id="869379at2"/>
<proteinExistence type="predicted"/>